<dbReference type="EMBL" id="CAJNOH010000952">
    <property type="protein sequence ID" value="CAF1153694.1"/>
    <property type="molecule type" value="Genomic_DNA"/>
</dbReference>
<reference evidence="3" key="1">
    <citation type="submission" date="2021-02" db="EMBL/GenBank/DDBJ databases">
        <authorList>
            <person name="Nowell W R."/>
        </authorList>
    </citation>
    <scope>NUCLEOTIDE SEQUENCE</scope>
</reference>
<organism evidence="3 4">
    <name type="scientific">Rotaria sordida</name>
    <dbReference type="NCBI Taxonomy" id="392033"/>
    <lineage>
        <taxon>Eukaryota</taxon>
        <taxon>Metazoa</taxon>
        <taxon>Spiralia</taxon>
        <taxon>Gnathifera</taxon>
        <taxon>Rotifera</taxon>
        <taxon>Eurotatoria</taxon>
        <taxon>Bdelloidea</taxon>
        <taxon>Philodinida</taxon>
        <taxon>Philodinidae</taxon>
        <taxon>Rotaria</taxon>
    </lineage>
</organism>
<sequence length="267" mass="30804">MACLVHHSRYRCLFHAVVNELRNEKRIPVPILRNMAHQCCTCSNLDNQTLISVVIDDKDKLINLQKLIDQIHRDKKDNPKFILSLNLLENFIKENRVSDSNLLSTSTIDTEIPIFLKINKPPKPFKNGKFLFLPYKFEIKPSIHVPLEAIKQSQRGRFIGRKGYITSLEEQYNVCISMITPKTTAQVIKTLENAKAGKGSVTIHNRIDLSEGEDGEWILVRPKKSEKQVNTIDFAALLDELINRWKSSAIKYEHKKEVENEESQNKK</sequence>
<name>A0A815Q3E4_9BILA</name>
<dbReference type="AlphaFoldDB" id="A0A815Q3E4"/>
<evidence type="ECO:0008006" key="5">
    <source>
        <dbReference type="Google" id="ProtNLM"/>
    </source>
</evidence>
<dbReference type="Proteomes" id="UP000663870">
    <property type="component" value="Unassembled WGS sequence"/>
</dbReference>
<proteinExistence type="predicted"/>
<evidence type="ECO:0000313" key="1">
    <source>
        <dbReference type="EMBL" id="CAF1153694.1"/>
    </source>
</evidence>
<gene>
    <name evidence="2" type="ORF">JXQ802_LOCUS37948</name>
    <name evidence="3" type="ORF">JXQ802_LOCUS37971</name>
    <name evidence="1" type="ORF">PYM288_LOCUS22364</name>
</gene>
<dbReference type="EMBL" id="CAJNOL010002065">
    <property type="protein sequence ID" value="CAF1457040.1"/>
    <property type="molecule type" value="Genomic_DNA"/>
</dbReference>
<evidence type="ECO:0000313" key="3">
    <source>
        <dbReference type="EMBL" id="CAF1457492.1"/>
    </source>
</evidence>
<protein>
    <recommendedName>
        <fullName evidence="5">K Homology domain-containing protein</fullName>
    </recommendedName>
</protein>
<accession>A0A815Q3E4</accession>
<keyword evidence="4" id="KW-1185">Reference proteome</keyword>
<evidence type="ECO:0000313" key="2">
    <source>
        <dbReference type="EMBL" id="CAF1457040.1"/>
    </source>
</evidence>
<dbReference type="EMBL" id="CAJNOL010002069">
    <property type="protein sequence ID" value="CAF1457492.1"/>
    <property type="molecule type" value="Genomic_DNA"/>
</dbReference>
<dbReference type="Proteomes" id="UP000663854">
    <property type="component" value="Unassembled WGS sequence"/>
</dbReference>
<comment type="caution">
    <text evidence="3">The sequence shown here is derived from an EMBL/GenBank/DDBJ whole genome shotgun (WGS) entry which is preliminary data.</text>
</comment>
<evidence type="ECO:0000313" key="4">
    <source>
        <dbReference type="Proteomes" id="UP000663870"/>
    </source>
</evidence>